<dbReference type="EMBL" id="JBEDUW010000002">
    <property type="protein sequence ID" value="KAK9944866.1"/>
    <property type="molecule type" value="Genomic_DNA"/>
</dbReference>
<name>A0AAW1Y6W8_RUBAR</name>
<protein>
    <submittedName>
        <fullName evidence="1">Uncharacterized protein</fullName>
    </submittedName>
</protein>
<dbReference type="AlphaFoldDB" id="A0AAW1Y6W8"/>
<reference evidence="1 2" key="1">
    <citation type="journal article" date="2023" name="G3 (Bethesda)">
        <title>A chromosome-length genome assembly and annotation of blackberry (Rubus argutus, cv. 'Hillquist').</title>
        <authorList>
            <person name="Bruna T."/>
            <person name="Aryal R."/>
            <person name="Dudchenko O."/>
            <person name="Sargent D.J."/>
            <person name="Mead D."/>
            <person name="Buti M."/>
            <person name="Cavallini A."/>
            <person name="Hytonen T."/>
            <person name="Andres J."/>
            <person name="Pham M."/>
            <person name="Weisz D."/>
            <person name="Mascagni F."/>
            <person name="Usai G."/>
            <person name="Natali L."/>
            <person name="Bassil N."/>
            <person name="Fernandez G.E."/>
            <person name="Lomsadze A."/>
            <person name="Armour M."/>
            <person name="Olukolu B."/>
            <person name="Poorten T."/>
            <person name="Britton C."/>
            <person name="Davik J."/>
            <person name="Ashrafi H."/>
            <person name="Aiden E.L."/>
            <person name="Borodovsky M."/>
            <person name="Worthington M."/>
        </authorList>
    </citation>
    <scope>NUCLEOTIDE SEQUENCE [LARGE SCALE GENOMIC DNA]</scope>
    <source>
        <strain evidence="1">PI 553951</strain>
    </source>
</reference>
<keyword evidence="2" id="KW-1185">Reference proteome</keyword>
<dbReference type="Proteomes" id="UP001457282">
    <property type="component" value="Unassembled WGS sequence"/>
</dbReference>
<organism evidence="1 2">
    <name type="scientific">Rubus argutus</name>
    <name type="common">Southern blackberry</name>
    <dbReference type="NCBI Taxonomy" id="59490"/>
    <lineage>
        <taxon>Eukaryota</taxon>
        <taxon>Viridiplantae</taxon>
        <taxon>Streptophyta</taxon>
        <taxon>Embryophyta</taxon>
        <taxon>Tracheophyta</taxon>
        <taxon>Spermatophyta</taxon>
        <taxon>Magnoliopsida</taxon>
        <taxon>eudicotyledons</taxon>
        <taxon>Gunneridae</taxon>
        <taxon>Pentapetalae</taxon>
        <taxon>rosids</taxon>
        <taxon>fabids</taxon>
        <taxon>Rosales</taxon>
        <taxon>Rosaceae</taxon>
        <taxon>Rosoideae</taxon>
        <taxon>Rosoideae incertae sedis</taxon>
        <taxon>Rubus</taxon>
    </lineage>
</organism>
<comment type="caution">
    <text evidence="1">The sequence shown here is derived from an EMBL/GenBank/DDBJ whole genome shotgun (WGS) entry which is preliminary data.</text>
</comment>
<evidence type="ECO:0000313" key="1">
    <source>
        <dbReference type="EMBL" id="KAK9944866.1"/>
    </source>
</evidence>
<proteinExistence type="predicted"/>
<sequence>MTWCFCSPCPPSFACAYYFTSKQCTSPCPCQRISSDGVAIRVVMVLSSNNDIDNLFDSSAVYIREIQLLDLDKSCVDNAGVWYLHWIAPSPPLRQGLRSFHGTDEELE</sequence>
<evidence type="ECO:0000313" key="2">
    <source>
        <dbReference type="Proteomes" id="UP001457282"/>
    </source>
</evidence>
<gene>
    <name evidence="1" type="ORF">M0R45_010410</name>
</gene>
<accession>A0AAW1Y6W8</accession>